<dbReference type="EMBL" id="FUYJ01000009">
    <property type="protein sequence ID" value="SKB05156.1"/>
    <property type="molecule type" value="Genomic_DNA"/>
</dbReference>
<proteinExistence type="predicted"/>
<dbReference type="InterPro" id="IPR050090">
    <property type="entry name" value="Tyrosine_recombinase_XerCD"/>
</dbReference>
<gene>
    <name evidence="3" type="ORF">SAMN04244570_3575</name>
</gene>
<feature type="domain" description="Tyr recombinase" evidence="2">
    <location>
        <begin position="3"/>
        <end position="177"/>
    </location>
</feature>
<evidence type="ECO:0000256" key="1">
    <source>
        <dbReference type="ARBA" id="ARBA00023172"/>
    </source>
</evidence>
<dbReference type="PROSITE" id="PS51898">
    <property type="entry name" value="TYR_RECOMBINASE"/>
    <property type="match status" value="1"/>
</dbReference>
<protein>
    <submittedName>
        <fullName evidence="3">Phage integrase family protein</fullName>
    </submittedName>
</protein>
<dbReference type="Proteomes" id="UP000190042">
    <property type="component" value="Unassembled WGS sequence"/>
</dbReference>
<keyword evidence="1" id="KW-0233">DNA recombination</keyword>
<dbReference type="AlphaFoldDB" id="A0A1T4YTW0"/>
<name>A0A1T4YTW0_9BACL</name>
<dbReference type="GO" id="GO:0003677">
    <property type="term" value="F:DNA binding"/>
    <property type="evidence" value="ECO:0007669"/>
    <property type="project" value="InterPro"/>
</dbReference>
<dbReference type="PANTHER" id="PTHR30349">
    <property type="entry name" value="PHAGE INTEGRASE-RELATED"/>
    <property type="match status" value="1"/>
</dbReference>
<dbReference type="GO" id="GO:0006310">
    <property type="term" value="P:DNA recombination"/>
    <property type="evidence" value="ECO:0007669"/>
    <property type="project" value="UniProtKB-KW"/>
</dbReference>
<reference evidence="4" key="1">
    <citation type="submission" date="2017-02" db="EMBL/GenBank/DDBJ databases">
        <authorList>
            <person name="Varghese N."/>
            <person name="Submissions S."/>
        </authorList>
    </citation>
    <scope>NUCLEOTIDE SEQUENCE [LARGE SCALE GENOMIC DNA]</scope>
    <source>
        <strain evidence="4">DSM 23966</strain>
    </source>
</reference>
<keyword evidence="4" id="KW-1185">Reference proteome</keyword>
<dbReference type="InterPro" id="IPR013762">
    <property type="entry name" value="Integrase-like_cat_sf"/>
</dbReference>
<evidence type="ECO:0000313" key="4">
    <source>
        <dbReference type="Proteomes" id="UP000190042"/>
    </source>
</evidence>
<dbReference type="RefSeq" id="WP_078818537.1">
    <property type="nucleotide sequence ID" value="NZ_FUYJ01000009.1"/>
</dbReference>
<dbReference type="Gene3D" id="1.10.443.10">
    <property type="entry name" value="Intergrase catalytic core"/>
    <property type="match status" value="1"/>
</dbReference>
<evidence type="ECO:0000259" key="2">
    <source>
        <dbReference type="PROSITE" id="PS51898"/>
    </source>
</evidence>
<dbReference type="Pfam" id="PF00589">
    <property type="entry name" value="Phage_integrase"/>
    <property type="match status" value="1"/>
</dbReference>
<dbReference type="InterPro" id="IPR011010">
    <property type="entry name" value="DNA_brk_join_enz"/>
</dbReference>
<dbReference type="InterPro" id="IPR002104">
    <property type="entry name" value="Integrase_catalytic"/>
</dbReference>
<dbReference type="GO" id="GO:0015074">
    <property type="term" value="P:DNA integration"/>
    <property type="evidence" value="ECO:0007669"/>
    <property type="project" value="InterPro"/>
</dbReference>
<accession>A0A1T4YTW0</accession>
<organism evidence="3 4">
    <name type="scientific">Sporosarcina newyorkensis</name>
    <dbReference type="NCBI Taxonomy" id="759851"/>
    <lineage>
        <taxon>Bacteria</taxon>
        <taxon>Bacillati</taxon>
        <taxon>Bacillota</taxon>
        <taxon>Bacilli</taxon>
        <taxon>Bacillales</taxon>
        <taxon>Caryophanaceae</taxon>
        <taxon>Sporosarcina</taxon>
    </lineage>
</organism>
<sequence>MNFVNPIRDHDRIEAMKKFLKDKSERNYILFMVGINSGLRISDILPLRVRDVNKRQYFVITEQKTGKRKHVQMTPMLRRELKKYVDGKEEDEYLFASREGVNKPIGRSMAYKMLREAAEYVGLDGIGTHTLRKTFGYHFYQKYKDVVMLMEIFNHTEEKTTLRYIGVTQDALDQAMERFEGL</sequence>
<dbReference type="SUPFAM" id="SSF56349">
    <property type="entry name" value="DNA breaking-rejoining enzymes"/>
    <property type="match status" value="1"/>
</dbReference>
<dbReference type="PANTHER" id="PTHR30349:SF82">
    <property type="entry name" value="INTEGRASE_RECOMBINASE YOEC-RELATED"/>
    <property type="match status" value="1"/>
</dbReference>
<evidence type="ECO:0000313" key="3">
    <source>
        <dbReference type="EMBL" id="SKB05156.1"/>
    </source>
</evidence>
<dbReference type="CDD" id="cd01192">
    <property type="entry name" value="INT_C_like_3"/>
    <property type="match status" value="1"/>
</dbReference>